<keyword evidence="3 6" id="KW-1133">Transmembrane helix</keyword>
<dbReference type="OMA" id="CAWLQFS"/>
<dbReference type="EMBL" id="BFAA01045152">
    <property type="protein sequence ID" value="GCB83510.1"/>
    <property type="molecule type" value="Genomic_DNA"/>
</dbReference>
<dbReference type="GO" id="GO:0005886">
    <property type="term" value="C:plasma membrane"/>
    <property type="evidence" value="ECO:0007669"/>
    <property type="project" value="TreeGrafter"/>
</dbReference>
<dbReference type="STRING" id="75743.A0A401QDQ3"/>
<dbReference type="Pfam" id="PF10242">
    <property type="entry name" value="L_HMGIC_fpl"/>
    <property type="match status" value="1"/>
</dbReference>
<proteinExistence type="predicted"/>
<evidence type="ECO:0000313" key="8">
    <source>
        <dbReference type="Proteomes" id="UP000288216"/>
    </source>
</evidence>
<dbReference type="OrthoDB" id="5873721at2759"/>
<evidence type="ECO:0000313" key="7">
    <source>
        <dbReference type="EMBL" id="GCB83510.1"/>
    </source>
</evidence>
<dbReference type="PANTHER" id="PTHR12489:SF17">
    <property type="entry name" value="LHFPL TETRASPAN SUBFAMILY MEMBER 4B"/>
    <property type="match status" value="1"/>
</dbReference>
<evidence type="ECO:0000256" key="1">
    <source>
        <dbReference type="ARBA" id="ARBA00004141"/>
    </source>
</evidence>
<sequence>MLAAQEVAQLYQTDFIRNARAVAALWAVCSLCFAVLEVVVLIEPSWVRTGAGPGPVGSFGLFEVCLETDWLPQCRGSLASLSPVPSFETAAVFVCMALVLVLASVCCCFSLYRCCSPATVYKVCAWLQFSAGTDRLPSPKPPKARPRLPIKGEPHAKP</sequence>
<name>A0A401QDQ3_SCYTO</name>
<accession>A0A401QDQ3</accession>
<keyword evidence="8" id="KW-1185">Reference proteome</keyword>
<protein>
    <submittedName>
        <fullName evidence="7">Uncharacterized protein</fullName>
    </submittedName>
</protein>
<dbReference type="PANTHER" id="PTHR12489">
    <property type="entry name" value="LIPOMA HMGIC FUSION PARTNER-LIKE PROTEIN"/>
    <property type="match status" value="1"/>
</dbReference>
<evidence type="ECO:0000256" key="4">
    <source>
        <dbReference type="ARBA" id="ARBA00023136"/>
    </source>
</evidence>
<evidence type="ECO:0000256" key="3">
    <source>
        <dbReference type="ARBA" id="ARBA00022989"/>
    </source>
</evidence>
<dbReference type="Proteomes" id="UP000288216">
    <property type="component" value="Unassembled WGS sequence"/>
</dbReference>
<comment type="subcellular location">
    <subcellularLocation>
        <location evidence="1">Membrane</location>
        <topology evidence="1">Multi-pass membrane protein</topology>
    </subcellularLocation>
</comment>
<gene>
    <name evidence="7" type="ORF">scyTo_0024389</name>
</gene>
<evidence type="ECO:0000256" key="5">
    <source>
        <dbReference type="SAM" id="MobiDB-lite"/>
    </source>
</evidence>
<keyword evidence="4 6" id="KW-0472">Membrane</keyword>
<feature type="transmembrane region" description="Helical" evidence="6">
    <location>
        <begin position="90"/>
        <end position="112"/>
    </location>
</feature>
<organism evidence="7 8">
    <name type="scientific">Scyliorhinus torazame</name>
    <name type="common">Cloudy catshark</name>
    <name type="synonym">Catulus torazame</name>
    <dbReference type="NCBI Taxonomy" id="75743"/>
    <lineage>
        <taxon>Eukaryota</taxon>
        <taxon>Metazoa</taxon>
        <taxon>Chordata</taxon>
        <taxon>Craniata</taxon>
        <taxon>Vertebrata</taxon>
        <taxon>Chondrichthyes</taxon>
        <taxon>Elasmobranchii</taxon>
        <taxon>Galeomorphii</taxon>
        <taxon>Galeoidea</taxon>
        <taxon>Carcharhiniformes</taxon>
        <taxon>Scyliorhinidae</taxon>
        <taxon>Scyliorhinus</taxon>
    </lineage>
</organism>
<comment type="caution">
    <text evidence="7">The sequence shown here is derived from an EMBL/GenBank/DDBJ whole genome shotgun (WGS) entry which is preliminary data.</text>
</comment>
<feature type="region of interest" description="Disordered" evidence="5">
    <location>
        <begin position="136"/>
        <end position="158"/>
    </location>
</feature>
<evidence type="ECO:0000256" key="6">
    <source>
        <dbReference type="SAM" id="Phobius"/>
    </source>
</evidence>
<feature type="transmembrane region" description="Helical" evidence="6">
    <location>
        <begin position="21"/>
        <end position="42"/>
    </location>
</feature>
<evidence type="ECO:0000256" key="2">
    <source>
        <dbReference type="ARBA" id="ARBA00022692"/>
    </source>
</evidence>
<dbReference type="GO" id="GO:0007605">
    <property type="term" value="P:sensory perception of sound"/>
    <property type="evidence" value="ECO:0007669"/>
    <property type="project" value="TreeGrafter"/>
</dbReference>
<keyword evidence="2 6" id="KW-0812">Transmembrane</keyword>
<dbReference type="InterPro" id="IPR019372">
    <property type="entry name" value="LHFPL"/>
</dbReference>
<reference evidence="7 8" key="1">
    <citation type="journal article" date="2018" name="Nat. Ecol. Evol.">
        <title>Shark genomes provide insights into elasmobranch evolution and the origin of vertebrates.</title>
        <authorList>
            <person name="Hara Y"/>
            <person name="Yamaguchi K"/>
            <person name="Onimaru K"/>
            <person name="Kadota M"/>
            <person name="Koyanagi M"/>
            <person name="Keeley SD"/>
            <person name="Tatsumi K"/>
            <person name="Tanaka K"/>
            <person name="Motone F"/>
            <person name="Kageyama Y"/>
            <person name="Nozu R"/>
            <person name="Adachi N"/>
            <person name="Nishimura O"/>
            <person name="Nakagawa R"/>
            <person name="Tanegashima C"/>
            <person name="Kiyatake I"/>
            <person name="Matsumoto R"/>
            <person name="Murakumo K"/>
            <person name="Nishida K"/>
            <person name="Terakita A"/>
            <person name="Kuratani S"/>
            <person name="Sato K"/>
            <person name="Hyodo S Kuraku.S."/>
        </authorList>
    </citation>
    <scope>NUCLEOTIDE SEQUENCE [LARGE SCALE GENOMIC DNA]</scope>
</reference>
<dbReference type="AlphaFoldDB" id="A0A401QDQ3"/>